<evidence type="ECO:0000313" key="15">
    <source>
        <dbReference type="EMBL" id="OQA61299.1"/>
    </source>
</evidence>
<evidence type="ECO:0000256" key="5">
    <source>
        <dbReference type="ARBA" id="ARBA00022598"/>
    </source>
</evidence>
<evidence type="ECO:0000256" key="2">
    <source>
        <dbReference type="ARBA" id="ARBA00010207"/>
    </source>
</evidence>
<proteinExistence type="inferred from homology"/>
<dbReference type="GO" id="GO:0005524">
    <property type="term" value="F:ATP binding"/>
    <property type="evidence" value="ECO:0007669"/>
    <property type="project" value="UniProtKB-UniRule"/>
</dbReference>
<comment type="catalytic activity">
    <reaction evidence="12 13">
        <text>tRNA(Phe) + L-phenylalanine + ATP = L-phenylalanyl-tRNA(Phe) + AMP + diphosphate + H(+)</text>
        <dbReference type="Rhea" id="RHEA:19413"/>
        <dbReference type="Rhea" id="RHEA-COMP:9668"/>
        <dbReference type="Rhea" id="RHEA-COMP:9699"/>
        <dbReference type="ChEBI" id="CHEBI:15378"/>
        <dbReference type="ChEBI" id="CHEBI:30616"/>
        <dbReference type="ChEBI" id="CHEBI:33019"/>
        <dbReference type="ChEBI" id="CHEBI:58095"/>
        <dbReference type="ChEBI" id="CHEBI:78442"/>
        <dbReference type="ChEBI" id="CHEBI:78531"/>
        <dbReference type="ChEBI" id="CHEBI:456215"/>
        <dbReference type="EC" id="6.1.1.20"/>
    </reaction>
</comment>
<dbReference type="InterPro" id="IPR004188">
    <property type="entry name" value="Phe-tRNA_ligase_II_N"/>
</dbReference>
<keyword evidence="7 13" id="KW-0547">Nucleotide-binding</keyword>
<dbReference type="InterPro" id="IPR010978">
    <property type="entry name" value="tRNA-bd_arm"/>
</dbReference>
<accession>A0A1V5T3G1</accession>
<evidence type="ECO:0000256" key="9">
    <source>
        <dbReference type="ARBA" id="ARBA00022842"/>
    </source>
</evidence>
<evidence type="ECO:0000256" key="10">
    <source>
        <dbReference type="ARBA" id="ARBA00022917"/>
    </source>
</evidence>
<dbReference type="PANTHER" id="PTHR11538:SF41">
    <property type="entry name" value="PHENYLALANINE--TRNA LIGASE, MITOCHONDRIAL"/>
    <property type="match status" value="1"/>
</dbReference>
<keyword evidence="9 13" id="KW-0460">Magnesium</keyword>
<dbReference type="GO" id="GO:0006432">
    <property type="term" value="P:phenylalanyl-tRNA aminoacylation"/>
    <property type="evidence" value="ECO:0007669"/>
    <property type="project" value="UniProtKB-UniRule"/>
</dbReference>
<dbReference type="Proteomes" id="UP000485569">
    <property type="component" value="Unassembled WGS sequence"/>
</dbReference>
<evidence type="ECO:0000256" key="7">
    <source>
        <dbReference type="ARBA" id="ARBA00022741"/>
    </source>
</evidence>
<evidence type="ECO:0000256" key="8">
    <source>
        <dbReference type="ARBA" id="ARBA00022840"/>
    </source>
</evidence>
<dbReference type="InterPro" id="IPR002319">
    <property type="entry name" value="Phenylalanyl-tRNA_Synthase"/>
</dbReference>
<name>A0A1V5T3G1_9BACT</name>
<dbReference type="PROSITE" id="PS50862">
    <property type="entry name" value="AA_TRNA_LIGASE_II"/>
    <property type="match status" value="1"/>
</dbReference>
<dbReference type="SUPFAM" id="SSF46589">
    <property type="entry name" value="tRNA-binding arm"/>
    <property type="match status" value="1"/>
</dbReference>
<comment type="cofactor">
    <cofactor evidence="13">
        <name>Mg(2+)</name>
        <dbReference type="ChEBI" id="CHEBI:18420"/>
    </cofactor>
    <text evidence="13">Binds 2 magnesium ions per tetramer.</text>
</comment>
<dbReference type="Pfam" id="PF01409">
    <property type="entry name" value="tRNA-synt_2d"/>
    <property type="match status" value="1"/>
</dbReference>
<dbReference type="GO" id="GO:0000287">
    <property type="term" value="F:magnesium ion binding"/>
    <property type="evidence" value="ECO:0007669"/>
    <property type="project" value="UniProtKB-UniRule"/>
</dbReference>
<feature type="binding site" evidence="13">
    <location>
        <position position="250"/>
    </location>
    <ligand>
        <name>Mg(2+)</name>
        <dbReference type="ChEBI" id="CHEBI:18420"/>
        <note>shared with beta subunit</note>
    </ligand>
</feature>
<keyword evidence="8 13" id="KW-0067">ATP-binding</keyword>
<dbReference type="NCBIfam" id="TIGR00468">
    <property type="entry name" value="pheS"/>
    <property type="match status" value="1"/>
</dbReference>
<dbReference type="InterPro" id="IPR006195">
    <property type="entry name" value="aa-tRNA-synth_II"/>
</dbReference>
<dbReference type="GO" id="GO:0005737">
    <property type="term" value="C:cytoplasm"/>
    <property type="evidence" value="ECO:0007669"/>
    <property type="project" value="UniProtKB-SubCell"/>
</dbReference>
<dbReference type="HAMAP" id="MF_00281">
    <property type="entry name" value="Phe_tRNA_synth_alpha1"/>
    <property type="match status" value="1"/>
</dbReference>
<dbReference type="PANTHER" id="PTHR11538">
    <property type="entry name" value="PHENYLALANYL-TRNA SYNTHETASE"/>
    <property type="match status" value="1"/>
</dbReference>
<keyword evidence="6 13" id="KW-0479">Metal-binding</keyword>
<organism evidence="15">
    <name type="scientific">Candidatus Atribacter allofermentans</name>
    <dbReference type="NCBI Taxonomy" id="1852833"/>
    <lineage>
        <taxon>Bacteria</taxon>
        <taxon>Pseudomonadati</taxon>
        <taxon>Atribacterota</taxon>
        <taxon>Atribacteria</taxon>
        <taxon>Atribacterales</taxon>
        <taxon>Atribacteraceae</taxon>
        <taxon>Atribacter</taxon>
    </lineage>
</organism>
<dbReference type="EC" id="6.1.1.20" evidence="13"/>
<protein>
    <recommendedName>
        <fullName evidence="13">Phenylalanine--tRNA ligase alpha subunit</fullName>
        <ecNumber evidence="13">6.1.1.20</ecNumber>
    </recommendedName>
    <alternativeName>
        <fullName evidence="13">Phenylalanyl-tRNA synthetase alpha subunit</fullName>
        <shortName evidence="13">PheRS</shortName>
    </alternativeName>
</protein>
<dbReference type="AlphaFoldDB" id="A0A1V5T3G1"/>
<keyword evidence="10 13" id="KW-0648">Protein biosynthesis</keyword>
<keyword evidence="5 13" id="KW-0436">Ligase</keyword>
<dbReference type="GO" id="GO:0004826">
    <property type="term" value="F:phenylalanine-tRNA ligase activity"/>
    <property type="evidence" value="ECO:0007669"/>
    <property type="project" value="UniProtKB-UniRule"/>
</dbReference>
<gene>
    <name evidence="13 15" type="primary">pheS</name>
    <name evidence="15" type="ORF">BWY41_00250</name>
</gene>
<sequence>MLINLNNVLEKFQNEIEQTKTLDDLNRIKGKYIGRKGQLNELFKEITQLSSDEKKDWGKKINHLKGLIDNQLQEKLKELTQTLKTSIKVDISLPGKKPWVGSFHPIQLTLHQILTIFQSLGFRIESGPEIESEYYNFEALNFPPDHPARDAQDSFFLDKEYLLRTHTSPAQIRIMQKIQPPFKVVVPGKCFRRDAMDASHSPMFHQVEGLVVAETISMGDLKGTIEVFAQRFFGNDRQLRFRPSFFPFTEPSAEVDISCGLCQGKGCRSCGQSGWLEIMGAGLVHPKVFEAAGYNPNQVRGFAFGMGIDRAALLKFGIPDIRWLFENDMSLIEQFHAIQ</sequence>
<dbReference type="SUPFAM" id="SSF55681">
    <property type="entry name" value="Class II aaRS and biotin synthetases"/>
    <property type="match status" value="1"/>
</dbReference>
<evidence type="ECO:0000256" key="1">
    <source>
        <dbReference type="ARBA" id="ARBA00004496"/>
    </source>
</evidence>
<dbReference type="InterPro" id="IPR045864">
    <property type="entry name" value="aa-tRNA-synth_II/BPL/LPL"/>
</dbReference>
<evidence type="ECO:0000256" key="6">
    <source>
        <dbReference type="ARBA" id="ARBA00022723"/>
    </source>
</evidence>
<dbReference type="InterPro" id="IPR022911">
    <property type="entry name" value="Phe_tRNA_ligase_alpha1_bac"/>
</dbReference>
<comment type="similarity">
    <text evidence="2 13">Belongs to the class-II aminoacyl-tRNA synthetase family. Phe-tRNA synthetase alpha subunit type 1 subfamily.</text>
</comment>
<evidence type="ECO:0000256" key="4">
    <source>
        <dbReference type="ARBA" id="ARBA00022490"/>
    </source>
</evidence>
<comment type="subcellular location">
    <subcellularLocation>
        <location evidence="1 13">Cytoplasm</location>
    </subcellularLocation>
</comment>
<dbReference type="Pfam" id="PF02912">
    <property type="entry name" value="Phe_tRNA-synt_N"/>
    <property type="match status" value="1"/>
</dbReference>
<evidence type="ECO:0000256" key="13">
    <source>
        <dbReference type="HAMAP-Rule" id="MF_00281"/>
    </source>
</evidence>
<evidence type="ECO:0000259" key="14">
    <source>
        <dbReference type="PROSITE" id="PS50862"/>
    </source>
</evidence>
<evidence type="ECO:0000256" key="12">
    <source>
        <dbReference type="ARBA" id="ARBA00049255"/>
    </source>
</evidence>
<dbReference type="EMBL" id="MWBQ01000021">
    <property type="protein sequence ID" value="OQA61299.1"/>
    <property type="molecule type" value="Genomic_DNA"/>
</dbReference>
<dbReference type="CDD" id="cd00496">
    <property type="entry name" value="PheRS_alpha_core"/>
    <property type="match status" value="1"/>
</dbReference>
<evidence type="ECO:0000256" key="3">
    <source>
        <dbReference type="ARBA" id="ARBA00011209"/>
    </source>
</evidence>
<comment type="subunit">
    <text evidence="3 13">Tetramer of two alpha and two beta subunits.</text>
</comment>
<reference evidence="15" key="1">
    <citation type="submission" date="2017-02" db="EMBL/GenBank/DDBJ databases">
        <title>Delving into the versatile metabolic prowess of the omnipresent phylum Bacteroidetes.</title>
        <authorList>
            <person name="Nobu M.K."/>
            <person name="Mei R."/>
            <person name="Narihiro T."/>
            <person name="Kuroda K."/>
            <person name="Liu W.-T."/>
        </authorList>
    </citation>
    <scope>NUCLEOTIDE SEQUENCE</scope>
    <source>
        <strain evidence="15">ADurb.Bin276</strain>
    </source>
</reference>
<keyword evidence="4 13" id="KW-0963">Cytoplasm</keyword>
<evidence type="ECO:0000256" key="11">
    <source>
        <dbReference type="ARBA" id="ARBA00023146"/>
    </source>
</evidence>
<dbReference type="GO" id="GO:0000049">
    <property type="term" value="F:tRNA binding"/>
    <property type="evidence" value="ECO:0007669"/>
    <property type="project" value="InterPro"/>
</dbReference>
<dbReference type="InterPro" id="IPR004529">
    <property type="entry name" value="Phe-tRNA-synth_IIc_asu"/>
</dbReference>
<feature type="domain" description="Aminoacyl-transfer RNA synthetases class-II family profile" evidence="14">
    <location>
        <begin position="116"/>
        <end position="326"/>
    </location>
</feature>
<comment type="caution">
    <text evidence="15">The sequence shown here is derived from an EMBL/GenBank/DDBJ whole genome shotgun (WGS) entry which is preliminary data.</text>
</comment>
<dbReference type="Gene3D" id="3.30.930.10">
    <property type="entry name" value="Bira Bifunctional Protein, Domain 2"/>
    <property type="match status" value="1"/>
</dbReference>
<dbReference type="FunFam" id="3.30.930.10:FF:000089">
    <property type="entry name" value="Phenylalanine--tRNA ligase alpha subunit"/>
    <property type="match status" value="1"/>
</dbReference>
<keyword evidence="11 13" id="KW-0030">Aminoacyl-tRNA synthetase</keyword>